<keyword evidence="2" id="KW-1185">Reference proteome</keyword>
<evidence type="ECO:0000313" key="2">
    <source>
        <dbReference type="Proteomes" id="UP000321058"/>
    </source>
</evidence>
<reference evidence="1 2" key="1">
    <citation type="submission" date="2019-07" db="EMBL/GenBank/DDBJ databases">
        <title>Whole genome shotgun sequence of Reyranella soli NBRC 108950.</title>
        <authorList>
            <person name="Hosoyama A."/>
            <person name="Uohara A."/>
            <person name="Ohji S."/>
            <person name="Ichikawa N."/>
        </authorList>
    </citation>
    <scope>NUCLEOTIDE SEQUENCE [LARGE SCALE GENOMIC DNA]</scope>
    <source>
        <strain evidence="1 2">NBRC 108950</strain>
    </source>
</reference>
<dbReference type="RefSeq" id="WP_147156696.1">
    <property type="nucleotide sequence ID" value="NZ_BKAJ01000220.1"/>
</dbReference>
<proteinExistence type="predicted"/>
<accession>A0A512NR18</accession>
<gene>
    <name evidence="1" type="ORF">RSO01_85620</name>
</gene>
<protein>
    <submittedName>
        <fullName evidence="1">Uncharacterized protein</fullName>
    </submittedName>
</protein>
<dbReference type="AlphaFoldDB" id="A0A512NR18"/>
<evidence type="ECO:0000313" key="1">
    <source>
        <dbReference type="EMBL" id="GEP61396.1"/>
    </source>
</evidence>
<dbReference type="Proteomes" id="UP000321058">
    <property type="component" value="Unassembled WGS sequence"/>
</dbReference>
<organism evidence="1 2">
    <name type="scientific">Reyranella soli</name>
    <dbReference type="NCBI Taxonomy" id="1230389"/>
    <lineage>
        <taxon>Bacteria</taxon>
        <taxon>Pseudomonadati</taxon>
        <taxon>Pseudomonadota</taxon>
        <taxon>Alphaproteobacteria</taxon>
        <taxon>Hyphomicrobiales</taxon>
        <taxon>Reyranellaceae</taxon>
        <taxon>Reyranella</taxon>
    </lineage>
</organism>
<dbReference type="EMBL" id="BKAJ01000220">
    <property type="protein sequence ID" value="GEP61396.1"/>
    <property type="molecule type" value="Genomic_DNA"/>
</dbReference>
<sequence>MSYDFDVGSQHYSYETGKRARETNKVVSGRDLEAIVTLLEVAALSLTTEEGATFARERLIAEARELGGSEIELRDEDIDIVLQKQSFLTRVGKELRLRWANTG</sequence>
<name>A0A512NR18_9HYPH</name>
<comment type="caution">
    <text evidence="1">The sequence shown here is derived from an EMBL/GenBank/DDBJ whole genome shotgun (WGS) entry which is preliminary data.</text>
</comment>